<name>A0ACC2LJ89_PERAE</name>
<protein>
    <submittedName>
        <fullName evidence="1">Uncharacterized protein</fullName>
    </submittedName>
</protein>
<evidence type="ECO:0000313" key="2">
    <source>
        <dbReference type="Proteomes" id="UP001234297"/>
    </source>
</evidence>
<gene>
    <name evidence="1" type="ORF">MRB53_026832</name>
</gene>
<dbReference type="EMBL" id="CM056816">
    <property type="protein sequence ID" value="KAJ8633496.1"/>
    <property type="molecule type" value="Genomic_DNA"/>
</dbReference>
<dbReference type="Proteomes" id="UP001234297">
    <property type="component" value="Chromosome 8"/>
</dbReference>
<accession>A0ACC2LJ89</accession>
<evidence type="ECO:0000313" key="1">
    <source>
        <dbReference type="EMBL" id="KAJ8633496.1"/>
    </source>
</evidence>
<sequence>MSNHSAVVMKKILETYKGSQGLKVVVDVGGGIAATLNLIISEYPHIKGINYDLPHVIEDAPPYPGMEHVGGDMFASIPSGDAIFMKVCLI</sequence>
<organism evidence="1 2">
    <name type="scientific">Persea americana</name>
    <name type="common">Avocado</name>
    <dbReference type="NCBI Taxonomy" id="3435"/>
    <lineage>
        <taxon>Eukaryota</taxon>
        <taxon>Viridiplantae</taxon>
        <taxon>Streptophyta</taxon>
        <taxon>Embryophyta</taxon>
        <taxon>Tracheophyta</taxon>
        <taxon>Spermatophyta</taxon>
        <taxon>Magnoliopsida</taxon>
        <taxon>Magnoliidae</taxon>
        <taxon>Laurales</taxon>
        <taxon>Lauraceae</taxon>
        <taxon>Persea</taxon>
    </lineage>
</organism>
<comment type="caution">
    <text evidence="1">The sequence shown here is derived from an EMBL/GenBank/DDBJ whole genome shotgun (WGS) entry which is preliminary data.</text>
</comment>
<reference evidence="1 2" key="1">
    <citation type="journal article" date="2022" name="Hortic Res">
        <title>A haplotype resolved chromosomal level avocado genome allows analysis of novel avocado genes.</title>
        <authorList>
            <person name="Nath O."/>
            <person name="Fletcher S.J."/>
            <person name="Hayward A."/>
            <person name="Shaw L.M."/>
            <person name="Masouleh A.K."/>
            <person name="Furtado A."/>
            <person name="Henry R.J."/>
            <person name="Mitter N."/>
        </authorList>
    </citation>
    <scope>NUCLEOTIDE SEQUENCE [LARGE SCALE GENOMIC DNA]</scope>
    <source>
        <strain evidence="2">cv. Hass</strain>
    </source>
</reference>
<proteinExistence type="predicted"/>
<keyword evidence="2" id="KW-1185">Reference proteome</keyword>